<dbReference type="AlphaFoldDB" id="A0A928ZVN6"/>
<accession>A0A928ZVN6</accession>
<dbReference type="GO" id="GO:0004803">
    <property type="term" value="F:transposase activity"/>
    <property type="evidence" value="ECO:0007669"/>
    <property type="project" value="InterPro"/>
</dbReference>
<evidence type="ECO:0000313" key="3">
    <source>
        <dbReference type="Proteomes" id="UP000615026"/>
    </source>
</evidence>
<dbReference type="EMBL" id="JADEXP010000158">
    <property type="protein sequence ID" value="MBE9068320.1"/>
    <property type="molecule type" value="Genomic_DNA"/>
</dbReference>
<reference evidence="2" key="1">
    <citation type="submission" date="2020-10" db="EMBL/GenBank/DDBJ databases">
        <authorList>
            <person name="Castelo-Branco R."/>
            <person name="Eusebio N."/>
            <person name="Adriana R."/>
            <person name="Vieira A."/>
            <person name="Brugerolle De Fraissinette N."/>
            <person name="Rezende De Castro R."/>
            <person name="Schneider M.P."/>
            <person name="Vasconcelos V."/>
            <person name="Leao P.N."/>
        </authorList>
    </citation>
    <scope>NUCLEOTIDE SEQUENCE</scope>
    <source>
        <strain evidence="2">LEGE 11479</strain>
    </source>
</reference>
<dbReference type="GO" id="GO:0003677">
    <property type="term" value="F:DNA binding"/>
    <property type="evidence" value="ECO:0007669"/>
    <property type="project" value="InterPro"/>
</dbReference>
<name>A0A928ZVN6_LEPEC</name>
<proteinExistence type="predicted"/>
<organism evidence="2 3">
    <name type="scientific">Leptolyngbya cf. ectocarpi LEGE 11479</name>
    <dbReference type="NCBI Taxonomy" id="1828722"/>
    <lineage>
        <taxon>Bacteria</taxon>
        <taxon>Bacillati</taxon>
        <taxon>Cyanobacteriota</taxon>
        <taxon>Cyanophyceae</taxon>
        <taxon>Leptolyngbyales</taxon>
        <taxon>Leptolyngbyaceae</taxon>
        <taxon>Leptolyngbya group</taxon>
        <taxon>Leptolyngbya</taxon>
    </lineage>
</organism>
<gene>
    <name evidence="2" type="ORF">IQ260_16840</name>
</gene>
<comment type="caution">
    <text evidence="2">The sequence shown here is derived from an EMBL/GenBank/DDBJ whole genome shotgun (WGS) entry which is preliminary data.</text>
</comment>
<feature type="domain" description="Transposase IS4-like" evidence="1">
    <location>
        <begin position="18"/>
        <end position="93"/>
    </location>
</feature>
<dbReference type="Pfam" id="PF01609">
    <property type="entry name" value="DDE_Tnp_1"/>
    <property type="match status" value="1"/>
</dbReference>
<dbReference type="InterPro" id="IPR002559">
    <property type="entry name" value="Transposase_11"/>
</dbReference>
<dbReference type="Proteomes" id="UP000615026">
    <property type="component" value="Unassembled WGS sequence"/>
</dbReference>
<dbReference type="GO" id="GO:0006313">
    <property type="term" value="P:DNA transposition"/>
    <property type="evidence" value="ECO:0007669"/>
    <property type="project" value="InterPro"/>
</dbReference>
<evidence type="ECO:0000313" key="2">
    <source>
        <dbReference type="EMBL" id="MBE9068320.1"/>
    </source>
</evidence>
<keyword evidence="3" id="KW-1185">Reference proteome</keyword>
<evidence type="ECO:0000259" key="1">
    <source>
        <dbReference type="Pfam" id="PF01609"/>
    </source>
</evidence>
<protein>
    <submittedName>
        <fullName evidence="2">Transposase</fullName>
    </submittedName>
</protein>
<sequence>MVILVWGTHASPLYWELLDHVGNSDLKTQKRVLKPALGVLRNYPTLVLGDREFHSPKLGEWLEQRGVYFALRQKKDFHFQQRPDDDYQVPRDQGFRPGMSQFYVGVRGNKGDGLGPFNLAVYQTSSKYKFG</sequence>